<evidence type="ECO:0000313" key="10">
    <source>
        <dbReference type="Proteomes" id="UP000650833"/>
    </source>
</evidence>
<keyword evidence="10" id="KW-1185">Reference proteome</keyword>
<evidence type="ECO:0000256" key="4">
    <source>
        <dbReference type="ARBA" id="ARBA00022970"/>
    </source>
</evidence>
<dbReference type="GO" id="GO:0016020">
    <property type="term" value="C:membrane"/>
    <property type="evidence" value="ECO:0007669"/>
    <property type="project" value="UniProtKB-SubCell"/>
</dbReference>
<evidence type="ECO:0000256" key="2">
    <source>
        <dbReference type="ARBA" id="ARBA00022448"/>
    </source>
</evidence>
<dbReference type="Proteomes" id="UP000650833">
    <property type="component" value="Unassembled WGS sequence"/>
</dbReference>
<accession>A0A8H7UZK1</accession>
<dbReference type="InterPro" id="IPR050524">
    <property type="entry name" value="APC_YAT"/>
</dbReference>
<gene>
    <name evidence="9" type="ORF">INT46_011800</name>
</gene>
<keyword evidence="5" id="KW-1133">Transmembrane helix</keyword>
<dbReference type="Pfam" id="PF00324">
    <property type="entry name" value="AA_permease"/>
    <property type="match status" value="1"/>
</dbReference>
<dbReference type="InterPro" id="IPR004841">
    <property type="entry name" value="AA-permease/SLC12A_dom"/>
</dbReference>
<keyword evidence="4" id="KW-0029">Amino-acid transport</keyword>
<keyword evidence="3" id="KW-0812">Transmembrane</keyword>
<dbReference type="EMBL" id="JAEPRC010000488">
    <property type="protein sequence ID" value="KAG2196179.1"/>
    <property type="molecule type" value="Genomic_DNA"/>
</dbReference>
<evidence type="ECO:0000256" key="5">
    <source>
        <dbReference type="ARBA" id="ARBA00022989"/>
    </source>
</evidence>
<feature type="region of interest" description="Disordered" evidence="7">
    <location>
        <begin position="1"/>
        <end position="29"/>
    </location>
</feature>
<dbReference type="Gene3D" id="1.20.1740.10">
    <property type="entry name" value="Amino acid/polyamine transporter I"/>
    <property type="match status" value="1"/>
</dbReference>
<comment type="subcellular location">
    <subcellularLocation>
        <location evidence="1">Membrane</location>
        <topology evidence="1">Multi-pass membrane protein</topology>
    </subcellularLocation>
</comment>
<dbReference type="OrthoDB" id="2268893at2759"/>
<organism evidence="9 10">
    <name type="scientific">Mucor plumbeus</name>
    <dbReference type="NCBI Taxonomy" id="97098"/>
    <lineage>
        <taxon>Eukaryota</taxon>
        <taxon>Fungi</taxon>
        <taxon>Fungi incertae sedis</taxon>
        <taxon>Mucoromycota</taxon>
        <taxon>Mucoromycotina</taxon>
        <taxon>Mucoromycetes</taxon>
        <taxon>Mucorales</taxon>
        <taxon>Mucorineae</taxon>
        <taxon>Mucoraceae</taxon>
        <taxon>Mucor</taxon>
    </lineage>
</organism>
<keyword evidence="6" id="KW-0472">Membrane</keyword>
<evidence type="ECO:0000256" key="7">
    <source>
        <dbReference type="SAM" id="MobiDB-lite"/>
    </source>
</evidence>
<evidence type="ECO:0000256" key="1">
    <source>
        <dbReference type="ARBA" id="ARBA00004141"/>
    </source>
</evidence>
<evidence type="ECO:0000256" key="6">
    <source>
        <dbReference type="ARBA" id="ARBA00023136"/>
    </source>
</evidence>
<dbReference type="GO" id="GO:0015171">
    <property type="term" value="F:amino acid transmembrane transporter activity"/>
    <property type="evidence" value="ECO:0007669"/>
    <property type="project" value="TreeGrafter"/>
</dbReference>
<evidence type="ECO:0000256" key="3">
    <source>
        <dbReference type="ARBA" id="ARBA00022692"/>
    </source>
</evidence>
<keyword evidence="2" id="KW-0813">Transport</keyword>
<dbReference type="AlphaFoldDB" id="A0A8H7UZK1"/>
<dbReference type="PANTHER" id="PTHR43341:SF1">
    <property type="entry name" value="GENERAL AMINO-ACID PERMEASE GAP1"/>
    <property type="match status" value="1"/>
</dbReference>
<sequence length="117" mass="12900">MENNNPDHKIIRAEQGTWRPTIDNSTNDPMSIFNNEKVEAYDQTEFSLESIPAENFEQTATSSQPHRGLNARHIQMISLGGCIGTGLFLNSGQNISEAGPAGALIAYCVSMFSQMFF</sequence>
<reference evidence="9" key="1">
    <citation type="submission" date="2020-12" db="EMBL/GenBank/DDBJ databases">
        <title>Metabolic potential, ecology and presence of endohyphal bacteria is reflected in genomic diversity of Mucoromycotina.</title>
        <authorList>
            <person name="Muszewska A."/>
            <person name="Okrasinska A."/>
            <person name="Steczkiewicz K."/>
            <person name="Drgas O."/>
            <person name="Orlowska M."/>
            <person name="Perlinska-Lenart U."/>
            <person name="Aleksandrzak-Piekarczyk T."/>
            <person name="Szatraj K."/>
            <person name="Zielenkiewicz U."/>
            <person name="Pilsyk S."/>
            <person name="Malc E."/>
            <person name="Mieczkowski P."/>
            <person name="Kruszewska J.S."/>
            <person name="Biernat P."/>
            <person name="Pawlowska J."/>
        </authorList>
    </citation>
    <scope>NUCLEOTIDE SEQUENCE</scope>
    <source>
        <strain evidence="9">CBS 226.32</strain>
    </source>
</reference>
<evidence type="ECO:0000313" key="9">
    <source>
        <dbReference type="EMBL" id="KAG2196179.1"/>
    </source>
</evidence>
<evidence type="ECO:0000259" key="8">
    <source>
        <dbReference type="Pfam" id="PF00324"/>
    </source>
</evidence>
<name>A0A8H7UZK1_9FUNG</name>
<proteinExistence type="predicted"/>
<comment type="caution">
    <text evidence="9">The sequence shown here is derived from an EMBL/GenBank/DDBJ whole genome shotgun (WGS) entry which is preliminary data.</text>
</comment>
<dbReference type="PANTHER" id="PTHR43341">
    <property type="entry name" value="AMINO ACID PERMEASE"/>
    <property type="match status" value="1"/>
</dbReference>
<protein>
    <recommendedName>
        <fullName evidence="8">Amino acid permease/ SLC12A domain-containing protein</fullName>
    </recommendedName>
</protein>
<feature type="domain" description="Amino acid permease/ SLC12A" evidence="8">
    <location>
        <begin position="73"/>
        <end position="112"/>
    </location>
</feature>
<feature type="compositionally biased region" description="Basic and acidic residues" evidence="7">
    <location>
        <begin position="1"/>
        <end position="12"/>
    </location>
</feature>